<reference evidence="3" key="2">
    <citation type="submission" date="2023-11" db="UniProtKB">
        <authorList>
            <consortium name="WormBaseParasite"/>
        </authorList>
    </citation>
    <scope>IDENTIFICATION</scope>
</reference>
<sequence>MNTLVILVLLVQLGTGKESDLTPDQQTLLERHNFFRQLLSKGQVKGQPNSTVPLRNL</sequence>
<reference evidence="2" key="1">
    <citation type="submission" date="2022-06" db="EMBL/GenBank/DDBJ databases">
        <authorList>
            <person name="Berger JAMES D."/>
            <person name="Berger JAMES D."/>
        </authorList>
    </citation>
    <scope>NUCLEOTIDE SEQUENCE [LARGE SCALE GENOMIC DNA]</scope>
</reference>
<protein>
    <submittedName>
        <fullName evidence="3">Uncharacterized protein</fullName>
    </submittedName>
</protein>
<evidence type="ECO:0000313" key="3">
    <source>
        <dbReference type="WBParaSite" id="TREG1_139410.1"/>
    </source>
</evidence>
<dbReference type="WBParaSite" id="TREG1_139410.1">
    <property type="protein sequence ID" value="TREG1_139410.1"/>
    <property type="gene ID" value="TREG1_139410"/>
</dbReference>
<feature type="signal peptide" evidence="1">
    <location>
        <begin position="1"/>
        <end position="16"/>
    </location>
</feature>
<keyword evidence="2" id="KW-1185">Reference proteome</keyword>
<dbReference type="Proteomes" id="UP000050795">
    <property type="component" value="Unassembled WGS sequence"/>
</dbReference>
<keyword evidence="1" id="KW-0732">Signal</keyword>
<dbReference type="AlphaFoldDB" id="A0AA85J460"/>
<proteinExistence type="predicted"/>
<organism evidence="2 3">
    <name type="scientific">Trichobilharzia regenti</name>
    <name type="common">Nasal bird schistosome</name>
    <dbReference type="NCBI Taxonomy" id="157069"/>
    <lineage>
        <taxon>Eukaryota</taxon>
        <taxon>Metazoa</taxon>
        <taxon>Spiralia</taxon>
        <taxon>Lophotrochozoa</taxon>
        <taxon>Platyhelminthes</taxon>
        <taxon>Trematoda</taxon>
        <taxon>Digenea</taxon>
        <taxon>Strigeidida</taxon>
        <taxon>Schistosomatoidea</taxon>
        <taxon>Schistosomatidae</taxon>
        <taxon>Trichobilharzia</taxon>
    </lineage>
</organism>
<evidence type="ECO:0000313" key="2">
    <source>
        <dbReference type="Proteomes" id="UP000050795"/>
    </source>
</evidence>
<evidence type="ECO:0000256" key="1">
    <source>
        <dbReference type="SAM" id="SignalP"/>
    </source>
</evidence>
<feature type="chain" id="PRO_5041697908" evidence="1">
    <location>
        <begin position="17"/>
        <end position="57"/>
    </location>
</feature>
<name>A0AA85J460_TRIRE</name>
<accession>A0AA85J460</accession>